<name>A0A9Q3DWB5_9BASI</name>
<evidence type="ECO:0000256" key="1">
    <source>
        <dbReference type="SAM" id="MobiDB-lite"/>
    </source>
</evidence>
<feature type="region of interest" description="Disordered" evidence="1">
    <location>
        <begin position="1"/>
        <end position="51"/>
    </location>
</feature>
<evidence type="ECO:0000313" key="3">
    <source>
        <dbReference type="Proteomes" id="UP000765509"/>
    </source>
</evidence>
<feature type="compositionally biased region" description="Low complexity" evidence="1">
    <location>
        <begin position="31"/>
        <end position="48"/>
    </location>
</feature>
<gene>
    <name evidence="2" type="ORF">O181_050164</name>
</gene>
<protein>
    <submittedName>
        <fullName evidence="2">Uncharacterized protein</fullName>
    </submittedName>
</protein>
<dbReference type="Proteomes" id="UP000765509">
    <property type="component" value="Unassembled WGS sequence"/>
</dbReference>
<keyword evidence="3" id="KW-1185">Reference proteome</keyword>
<comment type="caution">
    <text evidence="2">The sequence shown here is derived from an EMBL/GenBank/DDBJ whole genome shotgun (WGS) entry which is preliminary data.</text>
</comment>
<proteinExistence type="predicted"/>
<sequence length="96" mass="10099">MANKDGPYWARFGPPVRWDAPTGAGKPLVTSDPSSSTEFSSSSSPYSPGTLRVVLQSPGNPLTAPENELYIFGALPSFLDGAAPSMRGLISNWALS</sequence>
<accession>A0A9Q3DWB5</accession>
<dbReference type="EMBL" id="AVOT02021568">
    <property type="protein sequence ID" value="MBW0510449.1"/>
    <property type="molecule type" value="Genomic_DNA"/>
</dbReference>
<reference evidence="2" key="1">
    <citation type="submission" date="2021-03" db="EMBL/GenBank/DDBJ databases">
        <title>Draft genome sequence of rust myrtle Austropuccinia psidii MF-1, a brazilian biotype.</title>
        <authorList>
            <person name="Quecine M.C."/>
            <person name="Pachon D.M.R."/>
            <person name="Bonatelli M.L."/>
            <person name="Correr F.H."/>
            <person name="Franceschini L.M."/>
            <person name="Leite T.F."/>
            <person name="Margarido G.R.A."/>
            <person name="Almeida C.A."/>
            <person name="Ferrarezi J.A."/>
            <person name="Labate C.A."/>
        </authorList>
    </citation>
    <scope>NUCLEOTIDE SEQUENCE</scope>
    <source>
        <strain evidence="2">MF-1</strain>
    </source>
</reference>
<evidence type="ECO:0000313" key="2">
    <source>
        <dbReference type="EMBL" id="MBW0510449.1"/>
    </source>
</evidence>
<organism evidence="2 3">
    <name type="scientific">Austropuccinia psidii MF-1</name>
    <dbReference type="NCBI Taxonomy" id="1389203"/>
    <lineage>
        <taxon>Eukaryota</taxon>
        <taxon>Fungi</taxon>
        <taxon>Dikarya</taxon>
        <taxon>Basidiomycota</taxon>
        <taxon>Pucciniomycotina</taxon>
        <taxon>Pucciniomycetes</taxon>
        <taxon>Pucciniales</taxon>
        <taxon>Sphaerophragmiaceae</taxon>
        <taxon>Austropuccinia</taxon>
    </lineage>
</organism>
<dbReference type="AlphaFoldDB" id="A0A9Q3DWB5"/>